<dbReference type="InterPro" id="IPR049207">
    <property type="entry name" value="DUF4246_N"/>
</dbReference>
<dbReference type="EMBL" id="CAJVOS010000082">
    <property type="protein sequence ID" value="CAG8268786.1"/>
    <property type="molecule type" value="Genomic_DNA"/>
</dbReference>
<organism evidence="3 4">
    <name type="scientific">Penicillium olsonii</name>
    <dbReference type="NCBI Taxonomy" id="99116"/>
    <lineage>
        <taxon>Eukaryota</taxon>
        <taxon>Fungi</taxon>
        <taxon>Dikarya</taxon>
        <taxon>Ascomycota</taxon>
        <taxon>Pezizomycotina</taxon>
        <taxon>Eurotiomycetes</taxon>
        <taxon>Eurotiomycetidae</taxon>
        <taxon>Eurotiales</taxon>
        <taxon>Aspergillaceae</taxon>
        <taxon>Penicillium</taxon>
    </lineage>
</organism>
<dbReference type="InterPro" id="IPR049192">
    <property type="entry name" value="DUF4246_C"/>
</dbReference>
<comment type="caution">
    <text evidence="3">The sequence shown here is derived from an EMBL/GenBank/DDBJ whole genome shotgun (WGS) entry which is preliminary data.</text>
</comment>
<feature type="domain" description="DUF4246" evidence="2">
    <location>
        <begin position="1"/>
        <end position="30"/>
    </location>
</feature>
<dbReference type="Pfam" id="PF21666">
    <property type="entry name" value="DUF4246_N"/>
    <property type="match status" value="1"/>
</dbReference>
<dbReference type="PANTHER" id="PTHR33119:SF1">
    <property type="entry name" value="FE2OG DIOXYGENASE DOMAIN-CONTAINING PROTEIN"/>
    <property type="match status" value="1"/>
</dbReference>
<dbReference type="AlphaFoldDB" id="A0A9W4N321"/>
<accession>A0A9W4N321</accession>
<name>A0A9W4N321_PENOL</name>
<gene>
    <name evidence="3" type="ORF">POLS_LOCUS9178</name>
</gene>
<dbReference type="PANTHER" id="PTHR33119">
    <property type="entry name" value="IFI3P"/>
    <property type="match status" value="1"/>
</dbReference>
<evidence type="ECO:0000259" key="1">
    <source>
        <dbReference type="Pfam" id="PF14033"/>
    </source>
</evidence>
<keyword evidence="4" id="KW-1185">Reference proteome</keyword>
<reference evidence="3" key="1">
    <citation type="submission" date="2021-07" db="EMBL/GenBank/DDBJ databases">
        <authorList>
            <person name="Branca A.L. A."/>
        </authorList>
    </citation>
    <scope>NUCLEOTIDE SEQUENCE</scope>
</reference>
<dbReference type="OrthoDB" id="415532at2759"/>
<evidence type="ECO:0000313" key="4">
    <source>
        <dbReference type="Proteomes" id="UP001153618"/>
    </source>
</evidence>
<dbReference type="InterPro" id="IPR025340">
    <property type="entry name" value="DUF4246"/>
</dbReference>
<evidence type="ECO:0000259" key="2">
    <source>
        <dbReference type="Pfam" id="PF21666"/>
    </source>
</evidence>
<feature type="domain" description="DUF4246" evidence="1">
    <location>
        <begin position="41"/>
        <end position="454"/>
    </location>
</feature>
<sequence length="521" mass="59969">MMRLMDTITEKPQWEEKVFNDEITGKWRREIADSDQDVSPKMMDWIIKELQWKAKQLEENGYILVFDAGVIKSDSAIPEDVREALKQAVQPLENIPEDQKDFHPGTEKQVVDLVHPSLFPVIFGRTRVLADRTIGLQDCLSSVGEGDLLTSEPLPDPTGLHELAYSKRFQWLPCDVELLNDTCHIVSYINNAHPIHHKNLYAVIEQIISRALPLWNQSLSEIIDPRIEYKGVEYGPHPPEPEESDGEDHDEEAFDEIHRQWRKARPIIQPEPGDFEPPVTFEDLDLRAHFWNTKLQVIVKLANIDLNPSNPTYKGGSWHIEGQLNERICASAIYYYDCENITESKLAFRQRGLNEMVDLKYEQNEHQFLQTVYGFSDDIWGGFNYNITQELGAVTCKEGRLLTFPNTVQHRVSPFSLADPSKPGHRKILALFLVDPHRRIISSANVPPQREDWGYEKEQAVGQVLSRLPRELQDVIQGDSSPLMTMEEAKEYRLELMKERGLSSKENNENFESGSFSLCEH</sequence>
<evidence type="ECO:0000313" key="3">
    <source>
        <dbReference type="EMBL" id="CAG8268786.1"/>
    </source>
</evidence>
<proteinExistence type="predicted"/>
<dbReference type="Pfam" id="PF14033">
    <property type="entry name" value="DUF4246"/>
    <property type="match status" value="1"/>
</dbReference>
<dbReference type="Proteomes" id="UP001153618">
    <property type="component" value="Unassembled WGS sequence"/>
</dbReference>
<protein>
    <submittedName>
        <fullName evidence="3">Uncharacterized protein</fullName>
    </submittedName>
</protein>